<dbReference type="GO" id="GO:0009279">
    <property type="term" value="C:cell outer membrane"/>
    <property type="evidence" value="ECO:0007669"/>
    <property type="project" value="UniProtKB-SubCell"/>
</dbReference>
<proteinExistence type="inferred from homology"/>
<dbReference type="Pfam" id="PF13715">
    <property type="entry name" value="CarbopepD_reg_2"/>
    <property type="match status" value="1"/>
</dbReference>
<keyword evidence="3 7" id="KW-1134">Transmembrane beta strand</keyword>
<dbReference type="InterPro" id="IPR012910">
    <property type="entry name" value="Plug_dom"/>
</dbReference>
<dbReference type="InterPro" id="IPR039426">
    <property type="entry name" value="TonB-dep_rcpt-like"/>
</dbReference>
<comment type="caution">
    <text evidence="9">The sequence shown here is derived from an EMBL/GenBank/DDBJ whole genome shotgun (WGS) entry which is preliminary data.</text>
</comment>
<dbReference type="Gene3D" id="2.40.170.20">
    <property type="entry name" value="TonB-dependent receptor, beta-barrel domain"/>
    <property type="match status" value="1"/>
</dbReference>
<comment type="subcellular location">
    <subcellularLocation>
        <location evidence="1 7">Cell outer membrane</location>
        <topology evidence="1 7">Multi-pass membrane protein</topology>
    </subcellularLocation>
</comment>
<dbReference type="Gene3D" id="2.170.130.10">
    <property type="entry name" value="TonB-dependent receptor, plug domain"/>
    <property type="match status" value="1"/>
</dbReference>
<dbReference type="InterPro" id="IPR023996">
    <property type="entry name" value="TonB-dep_OMP_SusC/RagA"/>
</dbReference>
<evidence type="ECO:0000259" key="8">
    <source>
        <dbReference type="Pfam" id="PF07715"/>
    </source>
</evidence>
<evidence type="ECO:0000256" key="5">
    <source>
        <dbReference type="ARBA" id="ARBA00023136"/>
    </source>
</evidence>
<name>A0A363P058_9SPHI</name>
<keyword evidence="4 7" id="KW-0812">Transmembrane</keyword>
<evidence type="ECO:0000256" key="2">
    <source>
        <dbReference type="ARBA" id="ARBA00022448"/>
    </source>
</evidence>
<organism evidence="9 10">
    <name type="scientific">Sphingobacterium athyrii</name>
    <dbReference type="NCBI Taxonomy" id="2152717"/>
    <lineage>
        <taxon>Bacteria</taxon>
        <taxon>Pseudomonadati</taxon>
        <taxon>Bacteroidota</taxon>
        <taxon>Sphingobacteriia</taxon>
        <taxon>Sphingobacteriales</taxon>
        <taxon>Sphingobacteriaceae</taxon>
        <taxon>Sphingobacterium</taxon>
    </lineage>
</organism>
<dbReference type="EMBL" id="QCXX01000001">
    <property type="protein sequence ID" value="PUV26291.1"/>
    <property type="molecule type" value="Genomic_DNA"/>
</dbReference>
<reference evidence="9 10" key="1">
    <citation type="submission" date="2018-04" db="EMBL/GenBank/DDBJ databases">
        <title>Sphingobacterium sp. M46 Genome.</title>
        <authorList>
            <person name="Cheng J."/>
            <person name="Li Y."/>
        </authorList>
    </citation>
    <scope>NUCLEOTIDE SEQUENCE [LARGE SCALE GENOMIC DNA]</scope>
    <source>
        <strain evidence="9 10">M46</strain>
    </source>
</reference>
<dbReference type="OrthoDB" id="687738at2"/>
<feature type="domain" description="TonB-dependent receptor plug" evidence="8">
    <location>
        <begin position="156"/>
        <end position="271"/>
    </location>
</feature>
<evidence type="ECO:0000256" key="6">
    <source>
        <dbReference type="ARBA" id="ARBA00023237"/>
    </source>
</evidence>
<dbReference type="Pfam" id="PF07715">
    <property type="entry name" value="Plug"/>
    <property type="match status" value="1"/>
</dbReference>
<dbReference type="Proteomes" id="UP000250831">
    <property type="component" value="Unassembled WGS sequence"/>
</dbReference>
<evidence type="ECO:0000256" key="3">
    <source>
        <dbReference type="ARBA" id="ARBA00022452"/>
    </source>
</evidence>
<dbReference type="InterPro" id="IPR036942">
    <property type="entry name" value="Beta-barrel_TonB_sf"/>
</dbReference>
<sequence>MTHFYKGGSELLISTQCSCPQLTKSNCLKLSILFWAIVMFSMFSLSAQTPRKDSGADGLYNLVLQGTVVSATDGKPLQGVFIRVEAQNQQTSSNKDGSFTLPIKHRNGLVKFTYIGYKPLEVKYSVGVSLTIKMIPVENQLEEVEVVSTGYQKIPKERATGSFEFVDSKLLNRKVSTDFVSRLEDVVPSISSTKFFSENKGRLLNINVRGVSTMNSESWPLVVIDGVPYPNNFDLLNGNFMNINPNDILNVTVLKDASASSIWGAQSGNGVIVITTKRGKYNQPFQIDFNSNVTIGEKPDLYYAPQMESSDYIDLEQLLFDKGYWTSRIKRYNGSMTPVIQLLKKFKENSITSDELKSELDMLRNVDVRKDYLTYMYRPSVAQQYNLQMRGGGETLNTSFSFGYDKNLDNLITSSYDRFTAKNNTQVNPVKNLTIDLGLTYTESHNKQSYIPMGYNMMVRNYPYLRLADEKGNPLEVDAIALNPIFRDTVAGGRLLNWDYYPLDELGQTHQNTFVRETFANVSLNYQLLPSLKLSMLYSYLRAYQPTESWRGIGSVQQREWLNYHTAWNVEGVTFHYPVGDYLNKLHRTNKSQQGRIQMNWNREWKGKHRLDAIAGAEFRMVSSDMISSVFYGYDPEYLTFQPVEYGKRVPYLNGIAGSTTLIDASQIEAYENRYVSYFSNAAYAYKDRYTLSASVRKDASNIFGVKSNDKGQPFWSLGASWLLSAEQFLKNKTIDLLKLRATYGYNGNVNNSVAAYPIIYLSTSPHYMTGQSYASIQSPPNPKLRWERVGMWNFGLDFSMLRSRLSGAIEYYIKRPKDLIAAGEVDPTTGFASLTINSGNLDGRGVDVMLNSTNIKKQQFSWMTNLVFSYNRTKVTRSYISNNVARNYIAGIGASLATPIEGMDLYSLLTFPWAGLDPATGAPQGIVKGEVSKDYAAIVYDSKIEDVDNHGSRVPLYFGSFRNTFNLKDFELSFNIGYQLGHKFIRKSFDNQSFIDQGIGHADYALRWQNPGDELRTDVPAFNYPNALYSSDFYRASSALVSSASQIKWKDIQLSWQLPMMAKLPVKNARLYAYVQNICTLWRANKWGVDPDFGTNIPLPRTYSLGFNCSF</sequence>
<dbReference type="AlphaFoldDB" id="A0A363P058"/>
<comment type="similarity">
    <text evidence="7">Belongs to the TonB-dependent receptor family.</text>
</comment>
<dbReference type="SUPFAM" id="SSF49464">
    <property type="entry name" value="Carboxypeptidase regulatory domain-like"/>
    <property type="match status" value="1"/>
</dbReference>
<keyword evidence="10" id="KW-1185">Reference proteome</keyword>
<keyword evidence="2 7" id="KW-0813">Transport</keyword>
<evidence type="ECO:0000313" key="9">
    <source>
        <dbReference type="EMBL" id="PUV26291.1"/>
    </source>
</evidence>
<dbReference type="Gene3D" id="2.60.40.1120">
    <property type="entry name" value="Carboxypeptidase-like, regulatory domain"/>
    <property type="match status" value="1"/>
</dbReference>
<evidence type="ECO:0000256" key="4">
    <source>
        <dbReference type="ARBA" id="ARBA00022692"/>
    </source>
</evidence>
<keyword evidence="6 7" id="KW-0998">Cell outer membrane</keyword>
<evidence type="ECO:0000313" key="10">
    <source>
        <dbReference type="Proteomes" id="UP000250831"/>
    </source>
</evidence>
<keyword evidence="5 7" id="KW-0472">Membrane</keyword>
<evidence type="ECO:0000256" key="1">
    <source>
        <dbReference type="ARBA" id="ARBA00004571"/>
    </source>
</evidence>
<gene>
    <name evidence="9" type="ORF">DCO56_04890</name>
</gene>
<evidence type="ECO:0000256" key="7">
    <source>
        <dbReference type="PROSITE-ProRule" id="PRU01360"/>
    </source>
</evidence>
<accession>A0A363P058</accession>
<protein>
    <recommendedName>
        <fullName evidence="8">TonB-dependent receptor plug domain-containing protein</fullName>
    </recommendedName>
</protein>
<dbReference type="NCBIfam" id="TIGR04056">
    <property type="entry name" value="OMP_RagA_SusC"/>
    <property type="match status" value="1"/>
</dbReference>
<dbReference type="SUPFAM" id="SSF56935">
    <property type="entry name" value="Porins"/>
    <property type="match status" value="1"/>
</dbReference>
<dbReference type="PROSITE" id="PS52016">
    <property type="entry name" value="TONB_DEPENDENT_REC_3"/>
    <property type="match status" value="1"/>
</dbReference>
<dbReference type="InterPro" id="IPR008969">
    <property type="entry name" value="CarboxyPept-like_regulatory"/>
</dbReference>
<dbReference type="InterPro" id="IPR037066">
    <property type="entry name" value="Plug_dom_sf"/>
</dbReference>